<reference evidence="1 2" key="1">
    <citation type="submission" date="2013-05" db="EMBL/GenBank/DDBJ databases">
        <title>Draft genome sequence of Rubidibacter lacunae KORDI 51-2.</title>
        <authorList>
            <person name="Choi D.H."/>
            <person name="Noh J.H."/>
            <person name="Kwon K.-K."/>
            <person name="Lee J.-H."/>
            <person name="Ryu J.-Y."/>
        </authorList>
    </citation>
    <scope>NUCLEOTIDE SEQUENCE [LARGE SCALE GENOMIC DNA]</scope>
    <source>
        <strain evidence="1 2">KORDI 51-2</strain>
    </source>
</reference>
<sequence length="78" mass="8555">MVVAVGVVKMAATRILTVPGAVGECDRFGCRARVRRHWSGGRRSLWTTDVRLVRCESVGTTGQPCQQAGRSRRSALNR</sequence>
<accession>U5D9J0</accession>
<gene>
    <name evidence="1" type="ORF">KR51_00021470</name>
</gene>
<organism evidence="1 2">
    <name type="scientific">Rubidibacter lacunae KORDI 51-2</name>
    <dbReference type="NCBI Taxonomy" id="582515"/>
    <lineage>
        <taxon>Bacteria</taxon>
        <taxon>Bacillati</taxon>
        <taxon>Cyanobacteriota</taxon>
        <taxon>Cyanophyceae</taxon>
        <taxon>Oscillatoriophycideae</taxon>
        <taxon>Chroococcales</taxon>
        <taxon>Aphanothecaceae</taxon>
        <taxon>Rubidibacter</taxon>
    </lineage>
</organism>
<protein>
    <submittedName>
        <fullName evidence="1">Uncharacterized protein</fullName>
    </submittedName>
</protein>
<dbReference type="RefSeq" id="WP_022607205.1">
    <property type="nucleotide sequence ID" value="NZ_ASSJ01000051.1"/>
</dbReference>
<evidence type="ECO:0000313" key="2">
    <source>
        <dbReference type="Proteomes" id="UP000016960"/>
    </source>
</evidence>
<dbReference type="STRING" id="582515.KR51_00021470"/>
<dbReference type="Proteomes" id="UP000016960">
    <property type="component" value="Unassembled WGS sequence"/>
</dbReference>
<evidence type="ECO:0000313" key="1">
    <source>
        <dbReference type="EMBL" id="ERN41258.1"/>
    </source>
</evidence>
<keyword evidence="2" id="KW-1185">Reference proteome</keyword>
<proteinExistence type="predicted"/>
<dbReference type="EMBL" id="ASSJ01000051">
    <property type="protein sequence ID" value="ERN41258.1"/>
    <property type="molecule type" value="Genomic_DNA"/>
</dbReference>
<dbReference type="AlphaFoldDB" id="U5D9J0"/>
<dbReference type="InParanoid" id="U5D9J0"/>
<comment type="caution">
    <text evidence="1">The sequence shown here is derived from an EMBL/GenBank/DDBJ whole genome shotgun (WGS) entry which is preliminary data.</text>
</comment>
<name>U5D9J0_9CHRO</name>